<dbReference type="PANTHER" id="PTHR43248">
    <property type="entry name" value="2-SUCCINYL-6-HYDROXY-2,4-CYCLOHEXADIENE-1-CARBOXYLATE SYNTHASE"/>
    <property type="match status" value="1"/>
</dbReference>
<protein>
    <recommendedName>
        <fullName evidence="3">AB hydrolase-1 domain-containing protein</fullName>
    </recommendedName>
</protein>
<dbReference type="VEuPathDB" id="FungiDB:BTJ68_09262"/>
<evidence type="ECO:0000259" key="3">
    <source>
        <dbReference type="Pfam" id="PF00561"/>
    </source>
</evidence>
<organism evidence="4 5">
    <name type="scientific">Hortaea werneckii EXF-2000</name>
    <dbReference type="NCBI Taxonomy" id="1157616"/>
    <lineage>
        <taxon>Eukaryota</taxon>
        <taxon>Fungi</taxon>
        <taxon>Dikarya</taxon>
        <taxon>Ascomycota</taxon>
        <taxon>Pezizomycotina</taxon>
        <taxon>Dothideomycetes</taxon>
        <taxon>Dothideomycetidae</taxon>
        <taxon>Mycosphaerellales</taxon>
        <taxon>Teratosphaeriaceae</taxon>
        <taxon>Hortaea</taxon>
    </lineage>
</organism>
<dbReference type="PRINTS" id="PR00793">
    <property type="entry name" value="PROAMNOPTASE"/>
</dbReference>
<dbReference type="Gene3D" id="3.40.50.1820">
    <property type="entry name" value="alpha/beta hydrolase"/>
    <property type="match status" value="1"/>
</dbReference>
<evidence type="ECO:0000313" key="5">
    <source>
        <dbReference type="Proteomes" id="UP000194280"/>
    </source>
</evidence>
<evidence type="ECO:0000256" key="2">
    <source>
        <dbReference type="ARBA" id="ARBA00022801"/>
    </source>
</evidence>
<gene>
    <name evidence="4" type="ORF">BTJ68_09262</name>
</gene>
<evidence type="ECO:0000313" key="4">
    <source>
        <dbReference type="EMBL" id="OTA28947.1"/>
    </source>
</evidence>
<keyword evidence="2" id="KW-0378">Hydrolase</keyword>
<dbReference type="Proteomes" id="UP000194280">
    <property type="component" value="Unassembled WGS sequence"/>
</dbReference>
<dbReference type="InParanoid" id="A0A1Z5T1S3"/>
<dbReference type="GO" id="GO:0008233">
    <property type="term" value="F:peptidase activity"/>
    <property type="evidence" value="ECO:0007669"/>
    <property type="project" value="InterPro"/>
</dbReference>
<name>A0A1Z5T1S3_HORWE</name>
<dbReference type="AlphaFoldDB" id="A0A1Z5T1S3"/>
<dbReference type="EMBL" id="MUNK01000153">
    <property type="protein sequence ID" value="OTA28947.1"/>
    <property type="molecule type" value="Genomic_DNA"/>
</dbReference>
<dbReference type="InterPro" id="IPR002410">
    <property type="entry name" value="Peptidase_S33"/>
</dbReference>
<reference evidence="4 5" key="1">
    <citation type="submission" date="2017-01" db="EMBL/GenBank/DDBJ databases">
        <title>The recent genome duplication of the halophilic yeast Hortaea werneckii: insights from long-read sequencing.</title>
        <authorList>
            <person name="Sinha S."/>
            <person name="Flibotte S."/>
            <person name="Neira M."/>
            <person name="Lenassi M."/>
            <person name="Gostincar C."/>
            <person name="Stajich J.E."/>
            <person name="Nislow C.E."/>
        </authorList>
    </citation>
    <scope>NUCLEOTIDE SEQUENCE [LARGE SCALE GENOMIC DNA]</scope>
    <source>
        <strain evidence="4 5">EXF-2000</strain>
    </source>
</reference>
<dbReference type="Pfam" id="PF00561">
    <property type="entry name" value="Abhydrolase_1"/>
    <property type="match status" value="1"/>
</dbReference>
<dbReference type="PANTHER" id="PTHR43248:SF2">
    <property type="entry name" value="PROLYL AMINOPEPTIDASE"/>
    <property type="match status" value="1"/>
</dbReference>
<keyword evidence="5" id="KW-1185">Reference proteome</keyword>
<sequence length="468" mass="53518">MLRLARKMSIIAPAKIVNQKTYQVAGKLSITEHFFDCPKDYSKPDDERIRVFARSVRKHETPIVREKTKENEQLPWMLYLQGGPGMECRAPQHYPWTHTILDKGYQMLFLDQRGTGLSTPITASTLQRRGSPDEQAEYLKLHRADSIVKDAEAIRLALTADYPDEKKKWSIMGQSFGGFCSISYLSFHPEGVREAFLFGGLQPLVKSPDEVYRRLYRKVIERNQAYYEKYPDDVHRVKTIMSHLQQAGDGGIKLPSGGSLTRRRFRQLGIAFGGHGGLDAIHDLILKATNDLELFGDLSHNTLSSIDSGTNFDDHLLYAILHEPIYCEGNAPGWSAHRIQQEEYAAEFDLEKSQNQEPIYFTGEMVFPWMFDDHKELSKVKEIANKIAADSTWGPLFDEKQLAKNDVPVYAAAYVEDMYVEFDLSMATAKKIRRCKVFTTNAMFHDAIRSKMDEVVKQVFTLRDDVID</sequence>
<comment type="similarity">
    <text evidence="1">Belongs to the peptidase S33 family.</text>
</comment>
<dbReference type="STRING" id="1157616.A0A1Z5T1S3"/>
<dbReference type="SUPFAM" id="SSF53474">
    <property type="entry name" value="alpha/beta-Hydrolases"/>
    <property type="match status" value="1"/>
</dbReference>
<feature type="domain" description="AB hydrolase-1" evidence="3">
    <location>
        <begin position="75"/>
        <end position="237"/>
    </location>
</feature>
<dbReference type="InterPro" id="IPR051601">
    <property type="entry name" value="Serine_prot/Carboxylest_S33"/>
</dbReference>
<dbReference type="GO" id="GO:0006508">
    <property type="term" value="P:proteolysis"/>
    <property type="evidence" value="ECO:0007669"/>
    <property type="project" value="InterPro"/>
</dbReference>
<comment type="caution">
    <text evidence="4">The sequence shown here is derived from an EMBL/GenBank/DDBJ whole genome shotgun (WGS) entry which is preliminary data.</text>
</comment>
<dbReference type="InterPro" id="IPR029058">
    <property type="entry name" value="AB_hydrolase_fold"/>
</dbReference>
<proteinExistence type="inferred from homology"/>
<accession>A0A1Z5T1S3</accession>
<evidence type="ECO:0000256" key="1">
    <source>
        <dbReference type="ARBA" id="ARBA00010088"/>
    </source>
</evidence>
<dbReference type="OrthoDB" id="1898734at2759"/>
<dbReference type="InterPro" id="IPR000073">
    <property type="entry name" value="AB_hydrolase_1"/>
</dbReference>